<dbReference type="GO" id="GO:0015689">
    <property type="term" value="P:molybdate ion transport"/>
    <property type="evidence" value="ECO:0007669"/>
    <property type="project" value="InterPro"/>
</dbReference>
<dbReference type="CDD" id="cd13537">
    <property type="entry name" value="PBP2_YvgL_like"/>
    <property type="match status" value="1"/>
</dbReference>
<evidence type="ECO:0000313" key="4">
    <source>
        <dbReference type="EMBL" id="MCQ6961714.1"/>
    </source>
</evidence>
<reference evidence="4 5" key="1">
    <citation type="journal article" date="2011" name="Appl. Environ. Microbiol.">
        <title>Methanogenic archaea isolated from Taiwan's Chelungpu fault.</title>
        <authorList>
            <person name="Wu S.Y."/>
            <person name="Lai M.C."/>
        </authorList>
    </citation>
    <scope>NUCLEOTIDE SEQUENCE [LARGE SCALE GENOMIC DNA]</scope>
    <source>
        <strain evidence="4 5">St545Mb</strain>
    </source>
</reference>
<dbReference type="Pfam" id="PF13531">
    <property type="entry name" value="SBP_bac_11"/>
    <property type="match status" value="1"/>
</dbReference>
<name>A0AAE3KWX1_9EURY</name>
<evidence type="ECO:0000256" key="2">
    <source>
        <dbReference type="ARBA" id="ARBA00022723"/>
    </source>
</evidence>
<dbReference type="PIRSF" id="PIRSF004846">
    <property type="entry name" value="ModA"/>
    <property type="match status" value="1"/>
</dbReference>
<dbReference type="GO" id="GO:0046872">
    <property type="term" value="F:metal ion binding"/>
    <property type="evidence" value="ECO:0007669"/>
    <property type="project" value="UniProtKB-KW"/>
</dbReference>
<dbReference type="AlphaFoldDB" id="A0AAE3KWX1"/>
<evidence type="ECO:0000256" key="1">
    <source>
        <dbReference type="ARBA" id="ARBA00022505"/>
    </source>
</evidence>
<dbReference type="InterPro" id="IPR041879">
    <property type="entry name" value="YvgL-like_PBP2"/>
</dbReference>
<dbReference type="InterPro" id="IPR005950">
    <property type="entry name" value="ModA"/>
</dbReference>
<evidence type="ECO:0000256" key="3">
    <source>
        <dbReference type="ARBA" id="ARBA00022729"/>
    </source>
</evidence>
<organism evidence="4 5">
    <name type="scientific">Methanolobus chelungpuianus</name>
    <dbReference type="NCBI Taxonomy" id="502115"/>
    <lineage>
        <taxon>Archaea</taxon>
        <taxon>Methanobacteriati</taxon>
        <taxon>Methanobacteriota</taxon>
        <taxon>Stenosarchaea group</taxon>
        <taxon>Methanomicrobia</taxon>
        <taxon>Methanosarcinales</taxon>
        <taxon>Methanosarcinaceae</taxon>
        <taxon>Methanolobus</taxon>
    </lineage>
</organism>
<keyword evidence="2" id="KW-0479">Metal-binding</keyword>
<gene>
    <name evidence="4" type="ORF">PV02_00555</name>
</gene>
<dbReference type="Proteomes" id="UP001206983">
    <property type="component" value="Unassembled WGS sequence"/>
</dbReference>
<comment type="caution">
    <text evidence="4">The sequence shown here is derived from an EMBL/GenBank/DDBJ whole genome shotgun (WGS) entry which is preliminary data.</text>
</comment>
<dbReference type="PANTHER" id="PTHR30632:SF0">
    <property type="entry name" value="SULFATE-BINDING PROTEIN"/>
    <property type="match status" value="1"/>
</dbReference>
<dbReference type="EMBL" id="JTEO01000001">
    <property type="protein sequence ID" value="MCQ6961714.1"/>
    <property type="molecule type" value="Genomic_DNA"/>
</dbReference>
<keyword evidence="5" id="KW-1185">Reference proteome</keyword>
<dbReference type="GO" id="GO:0030973">
    <property type="term" value="F:molybdate ion binding"/>
    <property type="evidence" value="ECO:0007669"/>
    <property type="project" value="TreeGrafter"/>
</dbReference>
<protein>
    <submittedName>
        <fullName evidence="4">Molybdate ABC transporter substrate-binding protein</fullName>
    </submittedName>
</protein>
<dbReference type="NCBIfam" id="TIGR01256">
    <property type="entry name" value="modA"/>
    <property type="match status" value="1"/>
</dbReference>
<keyword evidence="1" id="KW-0500">Molybdenum</keyword>
<dbReference type="PANTHER" id="PTHR30632">
    <property type="entry name" value="MOLYBDATE-BINDING PERIPLASMIC PROTEIN"/>
    <property type="match status" value="1"/>
</dbReference>
<proteinExistence type="predicted"/>
<dbReference type="PROSITE" id="PS51257">
    <property type="entry name" value="PROKAR_LIPOPROTEIN"/>
    <property type="match status" value="1"/>
</dbReference>
<dbReference type="RefSeq" id="WP_256621366.1">
    <property type="nucleotide sequence ID" value="NZ_JTEO01000001.1"/>
</dbReference>
<dbReference type="Gene3D" id="3.40.190.10">
    <property type="entry name" value="Periplasmic binding protein-like II"/>
    <property type="match status" value="2"/>
</dbReference>
<evidence type="ECO:0000313" key="5">
    <source>
        <dbReference type="Proteomes" id="UP001206983"/>
    </source>
</evidence>
<keyword evidence="3" id="KW-0732">Signal</keyword>
<dbReference type="SUPFAM" id="SSF53850">
    <property type="entry name" value="Periplasmic binding protein-like II"/>
    <property type="match status" value="1"/>
</dbReference>
<dbReference type="FunFam" id="3.40.190.10:FF:000035">
    <property type="entry name" value="Molybdate ABC transporter substrate-binding protein"/>
    <property type="match status" value="1"/>
</dbReference>
<dbReference type="InterPro" id="IPR050682">
    <property type="entry name" value="ModA/WtpA"/>
</dbReference>
<sequence length="268" mass="28564">MALSKKLILAIAAILTMGLFVSGCTDTDTGTRPTQNTTITVSSAASLTEAFTAMEKEFETDNPGIDVVFNFASSGTLRSQIEGGAPIDVFASAARDQMDMLASKGLIHNDTREDFVENSLVLIVPKGNGLGITGMEDLTRSDVRNIAIGNPETVPAGKYARESLVSAGMWGSVSGKMLMGENVKQVLVYVEMGEADAGFVFSTDASSARRDTIEVVTSVPVSTPVTYPIAVVSSTRHLEESQRFVDFVTGENGRTILEQYGFSIPQSE</sequence>
<accession>A0AAE3KWX1</accession>